<reference evidence="3" key="1">
    <citation type="journal article" date="2021" name="J Fungi (Basel)">
        <title>Virulence traits and population genomics of the black yeast Aureobasidium melanogenum.</title>
        <authorList>
            <person name="Cernosa A."/>
            <person name="Sun X."/>
            <person name="Gostincar C."/>
            <person name="Fang C."/>
            <person name="Gunde-Cimerman N."/>
            <person name="Song Z."/>
        </authorList>
    </citation>
    <scope>NUCLEOTIDE SEQUENCE</scope>
    <source>
        <strain evidence="3">EXF-9911</strain>
    </source>
</reference>
<feature type="coiled-coil region" evidence="1">
    <location>
        <begin position="216"/>
        <end position="247"/>
    </location>
</feature>
<proteinExistence type="predicted"/>
<dbReference type="AlphaFoldDB" id="A0A9P8J5R4"/>
<evidence type="ECO:0000313" key="4">
    <source>
        <dbReference type="Proteomes" id="UP000779574"/>
    </source>
</evidence>
<dbReference type="EMBL" id="JAHFXF010000509">
    <property type="protein sequence ID" value="KAG9686493.1"/>
    <property type="molecule type" value="Genomic_DNA"/>
</dbReference>
<keyword evidence="1" id="KW-0175">Coiled coil</keyword>
<feature type="coiled-coil region" evidence="1">
    <location>
        <begin position="280"/>
        <end position="561"/>
    </location>
</feature>
<reference evidence="3" key="2">
    <citation type="submission" date="2021-08" db="EMBL/GenBank/DDBJ databases">
        <authorList>
            <person name="Gostincar C."/>
            <person name="Sun X."/>
            <person name="Song Z."/>
            <person name="Gunde-Cimerman N."/>
        </authorList>
    </citation>
    <scope>NUCLEOTIDE SEQUENCE</scope>
    <source>
        <strain evidence="3">EXF-9911</strain>
    </source>
</reference>
<gene>
    <name evidence="3" type="ORF">KCU76_g10980</name>
</gene>
<name>A0A9P8J5R4_AURME</name>
<organism evidence="3 4">
    <name type="scientific">Aureobasidium melanogenum</name>
    <name type="common">Aureobasidium pullulans var. melanogenum</name>
    <dbReference type="NCBI Taxonomy" id="46634"/>
    <lineage>
        <taxon>Eukaryota</taxon>
        <taxon>Fungi</taxon>
        <taxon>Dikarya</taxon>
        <taxon>Ascomycota</taxon>
        <taxon>Pezizomycotina</taxon>
        <taxon>Dothideomycetes</taxon>
        <taxon>Dothideomycetidae</taxon>
        <taxon>Dothideales</taxon>
        <taxon>Saccotheciaceae</taxon>
        <taxon>Aureobasidium</taxon>
    </lineage>
</organism>
<feature type="non-terminal residue" evidence="3">
    <location>
        <position position="584"/>
    </location>
</feature>
<protein>
    <submittedName>
        <fullName evidence="3">Uncharacterized protein</fullName>
    </submittedName>
</protein>
<feature type="compositionally biased region" description="Acidic residues" evidence="2">
    <location>
        <begin position="102"/>
        <end position="116"/>
    </location>
</feature>
<evidence type="ECO:0000313" key="3">
    <source>
        <dbReference type="EMBL" id="KAG9686493.1"/>
    </source>
</evidence>
<sequence length="584" mass="68216">MASSTTPKQFGCYFENPVWETEPCDGVTAALRDVAKHVTTLEECEEGNYTQAEDAQTVDMVLEDDGEASNMAESETDTLVDREDDAWSVVSDGDQERRLYCNDDDQSDDEADDEREVDGIDNNADGDEEQPHDRNEDDNLYGCTDDGEEEHINNTLTNADEEEHVDDCTEESIQVRELQKHLVALGQEAWEYQCDLEKRHREELDYELETCKKEALKSKGELEKRHRKELEDLNREHGKELNCLNTALQEKMQHVDMCREEIYRRRAFEVSKSQQLEVIKRQHKTECDKERKRADEAEQQLKDKLLDMQDKHQRELEELKREQHQKYEEFAKAAAEEAERYRQNAVKDAKLCADASEVLAAQITKAEVMKTEYEKRLRDANCRYEQEVKRGHTDREWLAKQTCEVLEEKDKVNKENLKLRKELAEAVADIQELVQKMRTDKVSHNQEIVRLKEEAQRQHEEAFDELVDEHEQDCAELADHLWEAENEIDELRQKEQDMEAKHKQEMSQAKAAQLGLEGQVFDLMCKLVDVKQEAAGLRDQLVNTKCEVQELKDREQELMSQQVADRAMFERSLHAMRKALQDSE</sequence>
<evidence type="ECO:0000256" key="1">
    <source>
        <dbReference type="SAM" id="Coils"/>
    </source>
</evidence>
<evidence type="ECO:0000256" key="2">
    <source>
        <dbReference type="SAM" id="MobiDB-lite"/>
    </source>
</evidence>
<comment type="caution">
    <text evidence="3">The sequence shown here is derived from an EMBL/GenBank/DDBJ whole genome shotgun (WGS) entry which is preliminary data.</text>
</comment>
<dbReference type="Proteomes" id="UP000779574">
    <property type="component" value="Unassembled WGS sequence"/>
</dbReference>
<dbReference type="OrthoDB" id="3913835at2759"/>
<feature type="region of interest" description="Disordered" evidence="2">
    <location>
        <begin position="92"/>
        <end position="150"/>
    </location>
</feature>
<accession>A0A9P8J5R4</accession>